<feature type="compositionally biased region" description="Low complexity" evidence="1">
    <location>
        <begin position="324"/>
        <end position="342"/>
    </location>
</feature>
<gene>
    <name evidence="2" type="ORF">OXX778_LOCUS18551</name>
</gene>
<name>A0A814JY60_9BILA</name>
<evidence type="ECO:0000313" key="3">
    <source>
        <dbReference type="Proteomes" id="UP000663879"/>
    </source>
</evidence>
<protein>
    <submittedName>
        <fullName evidence="2">Uncharacterized protein</fullName>
    </submittedName>
</protein>
<reference evidence="2" key="1">
    <citation type="submission" date="2021-02" db="EMBL/GenBank/DDBJ databases">
        <authorList>
            <person name="Nowell W R."/>
        </authorList>
    </citation>
    <scope>NUCLEOTIDE SEQUENCE</scope>
    <source>
        <strain evidence="2">Ploen Becks lab</strain>
    </source>
</reference>
<feature type="compositionally biased region" description="Basic and acidic residues" evidence="1">
    <location>
        <begin position="585"/>
        <end position="596"/>
    </location>
</feature>
<accession>A0A814JY60</accession>
<feature type="region of interest" description="Disordered" evidence="1">
    <location>
        <begin position="309"/>
        <end position="352"/>
    </location>
</feature>
<sequence length="596" mass="68618">MTTNGANHGIHFMQNQSIPLTQFQNHQQQHDQMYAQSQNTFSYNQIASFTGLTNNRINEENNSKNIHNANSINNFYSTEISNLGHNQEILIANETQNNNHRIKRSWTDLLVADFSLDDLMECLDEISQKSKVEFQRYFNDFYAEKMDNKTTKNRVKSLRDKLFKNYLKKFNHKQNIVPKERSCLDMIGDIHVLVTCYLDNTININILDLFSGINKEENIFNDISDMLSKQQEAILTKIQNENSKIMNKIDQLEKNLHVVYSNVNNNRDLIQMSFEKFKAEIDSIRKTRLNHETIPNNLKKRKMDNEVSVENEVCEEEMSKNTSNNSQVNLEENNKNNPSNLVQQKSQQNCTSNNETNISVNPIQDDNKEINENSTNVSQGELQGKKTYSSMVIKKPNNSSKGLAISTSINTNGTIRISYENKKVDNEGFQVSNGRKRNTRPPKGKVIGTALSDIKNLSAKSKPFQYYLGQWSPKVDPKKVYQLISSFANISKLEELSPNIPNRYFRAFKLTVDSHFDSVIRDGKNWPAGITVSRWYERNNNRPKGTNENLEVNHNSCIAEVVEKSQEQQINANNSNNDSIQNYSDHNEEDGQQKIS</sequence>
<feature type="compositionally biased region" description="Low complexity" evidence="1">
    <location>
        <begin position="567"/>
        <end position="584"/>
    </location>
</feature>
<dbReference type="AlphaFoldDB" id="A0A814JY60"/>
<dbReference type="Proteomes" id="UP000663879">
    <property type="component" value="Unassembled WGS sequence"/>
</dbReference>
<proteinExistence type="predicted"/>
<feature type="region of interest" description="Disordered" evidence="1">
    <location>
        <begin position="565"/>
        <end position="596"/>
    </location>
</feature>
<evidence type="ECO:0000313" key="2">
    <source>
        <dbReference type="EMBL" id="CAF1045246.1"/>
    </source>
</evidence>
<dbReference type="EMBL" id="CAJNOC010005192">
    <property type="protein sequence ID" value="CAF1045246.1"/>
    <property type="molecule type" value="Genomic_DNA"/>
</dbReference>
<feature type="compositionally biased region" description="Polar residues" evidence="1">
    <location>
        <begin position="343"/>
        <end position="352"/>
    </location>
</feature>
<keyword evidence="3" id="KW-1185">Reference proteome</keyword>
<organism evidence="2 3">
    <name type="scientific">Brachionus calyciflorus</name>
    <dbReference type="NCBI Taxonomy" id="104777"/>
    <lineage>
        <taxon>Eukaryota</taxon>
        <taxon>Metazoa</taxon>
        <taxon>Spiralia</taxon>
        <taxon>Gnathifera</taxon>
        <taxon>Rotifera</taxon>
        <taxon>Eurotatoria</taxon>
        <taxon>Monogononta</taxon>
        <taxon>Pseudotrocha</taxon>
        <taxon>Ploima</taxon>
        <taxon>Brachionidae</taxon>
        <taxon>Brachionus</taxon>
    </lineage>
</organism>
<comment type="caution">
    <text evidence="2">The sequence shown here is derived from an EMBL/GenBank/DDBJ whole genome shotgun (WGS) entry which is preliminary data.</text>
</comment>
<evidence type="ECO:0000256" key="1">
    <source>
        <dbReference type="SAM" id="MobiDB-lite"/>
    </source>
</evidence>
<dbReference type="OrthoDB" id="10199521at2759"/>